<dbReference type="Gene3D" id="4.10.240.10">
    <property type="entry name" value="Zn(2)-C6 fungal-type DNA-binding domain"/>
    <property type="match status" value="1"/>
</dbReference>
<dbReference type="VEuPathDB" id="FungiDB:BO78DRAFT_414303"/>
<dbReference type="InterPro" id="IPR051127">
    <property type="entry name" value="Fungal_SecMet_Regulators"/>
</dbReference>
<dbReference type="GO" id="GO:0000981">
    <property type="term" value="F:DNA-binding transcription factor activity, RNA polymerase II-specific"/>
    <property type="evidence" value="ECO:0007669"/>
    <property type="project" value="InterPro"/>
</dbReference>
<evidence type="ECO:0000256" key="1">
    <source>
        <dbReference type="ARBA" id="ARBA00023015"/>
    </source>
</evidence>
<accession>A0A319ES73</accession>
<evidence type="ECO:0000313" key="7">
    <source>
        <dbReference type="EMBL" id="PYI10665.1"/>
    </source>
</evidence>
<feature type="region of interest" description="Disordered" evidence="5">
    <location>
        <begin position="317"/>
        <end position="361"/>
    </location>
</feature>
<dbReference type="AlphaFoldDB" id="A0A319ES73"/>
<dbReference type="InterPro" id="IPR001138">
    <property type="entry name" value="Zn2Cys6_DnaBD"/>
</dbReference>
<dbReference type="GO" id="GO:0009893">
    <property type="term" value="P:positive regulation of metabolic process"/>
    <property type="evidence" value="ECO:0007669"/>
    <property type="project" value="UniProtKB-ARBA"/>
</dbReference>
<sequence>MFCTLKYNEADERSSLERTAPPFLKAKRSLSKIACTNCRSSKLKCTGESDGCRRCAVRQLSCRYSTPIQPSSAAARKTAEKRKDLTQRVRHAADTVESEHPKQEYDFQYTTVSLAELDSLSSMDSWESLGSLHTAHGNTMGLDGQPPSIEDMISGEPFLSVASRDPFHVTDWSIVGSQGGSISPYRCVDTNVPTPVEHRRQPAPPVANNKHTHSCFIRAAQTYETIEVSLVWGLKESHSEAVGDVFEQLKLALAACECLLQCQQCTMQHEYVMLLISMSRKIVGALESLYHMFWLAAPRRGSRVTFYTRQHSLSRGKTRLPSLRPSWTPSSGSETDLLMEGSSGDSSTSSPLDGSNCGHGSERLGLDADDEHVVFQSLLLARAARLDVFIDRLEKLVTEERWPVHREGTRELQERVKALLSY</sequence>
<evidence type="ECO:0000313" key="8">
    <source>
        <dbReference type="Proteomes" id="UP000248423"/>
    </source>
</evidence>
<organism evidence="7 8">
    <name type="scientific">Aspergillus sclerotiicarbonarius (strain CBS 121057 / IBT 28362)</name>
    <dbReference type="NCBI Taxonomy" id="1448318"/>
    <lineage>
        <taxon>Eukaryota</taxon>
        <taxon>Fungi</taxon>
        <taxon>Dikarya</taxon>
        <taxon>Ascomycota</taxon>
        <taxon>Pezizomycotina</taxon>
        <taxon>Eurotiomycetes</taxon>
        <taxon>Eurotiomycetidae</taxon>
        <taxon>Eurotiales</taxon>
        <taxon>Aspergillaceae</taxon>
        <taxon>Aspergillus</taxon>
        <taxon>Aspergillus subgen. Circumdati</taxon>
    </lineage>
</organism>
<keyword evidence="2" id="KW-0238">DNA-binding</keyword>
<keyword evidence="1" id="KW-0805">Transcription regulation</keyword>
<dbReference type="Proteomes" id="UP000248423">
    <property type="component" value="Unassembled WGS sequence"/>
</dbReference>
<dbReference type="STRING" id="1448318.A0A319ES73"/>
<feature type="compositionally biased region" description="Low complexity" evidence="5">
    <location>
        <begin position="341"/>
        <end position="355"/>
    </location>
</feature>
<dbReference type="OrthoDB" id="4356994at2759"/>
<evidence type="ECO:0000256" key="5">
    <source>
        <dbReference type="SAM" id="MobiDB-lite"/>
    </source>
</evidence>
<keyword evidence="3" id="KW-0804">Transcription</keyword>
<dbReference type="SMART" id="SM00066">
    <property type="entry name" value="GAL4"/>
    <property type="match status" value="1"/>
</dbReference>
<reference evidence="7 8" key="1">
    <citation type="submission" date="2018-02" db="EMBL/GenBank/DDBJ databases">
        <title>The genomes of Aspergillus section Nigri reveals drivers in fungal speciation.</title>
        <authorList>
            <consortium name="DOE Joint Genome Institute"/>
            <person name="Vesth T.C."/>
            <person name="Nybo J."/>
            <person name="Theobald S."/>
            <person name="Brandl J."/>
            <person name="Frisvad J.C."/>
            <person name="Nielsen K.F."/>
            <person name="Lyhne E.K."/>
            <person name="Kogle M.E."/>
            <person name="Kuo A."/>
            <person name="Riley R."/>
            <person name="Clum A."/>
            <person name="Nolan M."/>
            <person name="Lipzen A."/>
            <person name="Salamov A."/>
            <person name="Henrissat B."/>
            <person name="Wiebenga A."/>
            <person name="De vries R.P."/>
            <person name="Grigoriev I.V."/>
            <person name="Mortensen U.H."/>
            <person name="Andersen M.R."/>
            <person name="Baker S.E."/>
        </authorList>
    </citation>
    <scope>NUCLEOTIDE SEQUENCE [LARGE SCALE GENOMIC DNA]</scope>
    <source>
        <strain evidence="7 8">CBS 121057</strain>
    </source>
</reference>
<feature type="compositionally biased region" description="Polar residues" evidence="5">
    <location>
        <begin position="325"/>
        <end position="334"/>
    </location>
</feature>
<dbReference type="PROSITE" id="PS50048">
    <property type="entry name" value="ZN2_CY6_FUNGAL_2"/>
    <property type="match status" value="1"/>
</dbReference>
<dbReference type="GO" id="GO:0003677">
    <property type="term" value="F:DNA binding"/>
    <property type="evidence" value="ECO:0007669"/>
    <property type="project" value="UniProtKB-KW"/>
</dbReference>
<dbReference type="PANTHER" id="PTHR47424">
    <property type="entry name" value="REGULATORY PROTEIN GAL4"/>
    <property type="match status" value="1"/>
</dbReference>
<dbReference type="PANTHER" id="PTHR47424:SF3">
    <property type="entry name" value="REGULATORY PROTEIN GAL4"/>
    <property type="match status" value="1"/>
</dbReference>
<dbReference type="GO" id="GO:0008270">
    <property type="term" value="F:zinc ion binding"/>
    <property type="evidence" value="ECO:0007669"/>
    <property type="project" value="InterPro"/>
</dbReference>
<evidence type="ECO:0000256" key="2">
    <source>
        <dbReference type="ARBA" id="ARBA00023125"/>
    </source>
</evidence>
<dbReference type="PROSITE" id="PS00463">
    <property type="entry name" value="ZN2_CY6_FUNGAL_1"/>
    <property type="match status" value="1"/>
</dbReference>
<name>A0A319ES73_ASPSB</name>
<evidence type="ECO:0000259" key="6">
    <source>
        <dbReference type="PROSITE" id="PS50048"/>
    </source>
</evidence>
<feature type="domain" description="Zn(2)-C6 fungal-type" evidence="6">
    <location>
        <begin position="34"/>
        <end position="64"/>
    </location>
</feature>
<keyword evidence="4" id="KW-0539">Nucleus</keyword>
<evidence type="ECO:0000256" key="3">
    <source>
        <dbReference type="ARBA" id="ARBA00023163"/>
    </source>
</evidence>
<gene>
    <name evidence="7" type="ORF">BO78DRAFT_414303</name>
</gene>
<dbReference type="EMBL" id="KZ826320">
    <property type="protein sequence ID" value="PYI10665.1"/>
    <property type="molecule type" value="Genomic_DNA"/>
</dbReference>
<evidence type="ECO:0000256" key="4">
    <source>
        <dbReference type="ARBA" id="ARBA00023242"/>
    </source>
</evidence>
<protein>
    <recommendedName>
        <fullName evidence="6">Zn(2)-C6 fungal-type domain-containing protein</fullName>
    </recommendedName>
</protein>
<keyword evidence="8" id="KW-1185">Reference proteome</keyword>
<dbReference type="CDD" id="cd00067">
    <property type="entry name" value="GAL4"/>
    <property type="match status" value="1"/>
</dbReference>
<proteinExistence type="predicted"/>
<dbReference type="Pfam" id="PF00172">
    <property type="entry name" value="Zn_clus"/>
    <property type="match status" value="1"/>
</dbReference>
<dbReference type="SUPFAM" id="SSF57701">
    <property type="entry name" value="Zn2/Cys6 DNA-binding domain"/>
    <property type="match status" value="1"/>
</dbReference>
<dbReference type="InterPro" id="IPR036864">
    <property type="entry name" value="Zn2-C6_fun-type_DNA-bd_sf"/>
</dbReference>